<dbReference type="AlphaFoldDB" id="A0A0M8PCL9"/>
<keyword evidence="2" id="KW-1185">Reference proteome</keyword>
<proteinExistence type="predicted"/>
<gene>
    <name evidence="1" type="ORF">ACN38_g856</name>
</gene>
<dbReference type="EMBL" id="LHQQ01000008">
    <property type="protein sequence ID" value="KOS48177.1"/>
    <property type="molecule type" value="Genomic_DNA"/>
</dbReference>
<organism evidence="1 2">
    <name type="scientific">Penicillium nordicum</name>
    <dbReference type="NCBI Taxonomy" id="229535"/>
    <lineage>
        <taxon>Eukaryota</taxon>
        <taxon>Fungi</taxon>
        <taxon>Dikarya</taxon>
        <taxon>Ascomycota</taxon>
        <taxon>Pezizomycotina</taxon>
        <taxon>Eurotiomycetes</taxon>
        <taxon>Eurotiomycetidae</taxon>
        <taxon>Eurotiales</taxon>
        <taxon>Aspergillaceae</taxon>
        <taxon>Penicillium</taxon>
    </lineage>
</organism>
<evidence type="ECO:0000313" key="1">
    <source>
        <dbReference type="EMBL" id="KOS48177.1"/>
    </source>
</evidence>
<comment type="caution">
    <text evidence="1">The sequence shown here is derived from an EMBL/GenBank/DDBJ whole genome shotgun (WGS) entry which is preliminary data.</text>
</comment>
<dbReference type="STRING" id="229535.A0A0M8PCL9"/>
<reference evidence="1 2" key="1">
    <citation type="submission" date="2015-08" db="EMBL/GenBank/DDBJ databases">
        <title>Genome sequencing of Penicillium nordicum.</title>
        <authorList>
            <person name="Nguyen H.D."/>
            <person name="Seifert K.A."/>
        </authorList>
    </citation>
    <scope>NUCLEOTIDE SEQUENCE [LARGE SCALE GENOMIC DNA]</scope>
    <source>
        <strain evidence="1 2">DAOMC 185683</strain>
    </source>
</reference>
<protein>
    <submittedName>
        <fullName evidence="1">Uncharacterized protein</fullName>
    </submittedName>
</protein>
<accession>A0A0M8PCL9</accession>
<dbReference type="Proteomes" id="UP000037696">
    <property type="component" value="Unassembled WGS sequence"/>
</dbReference>
<name>A0A0M8PCL9_9EURO</name>
<sequence length="73" mass="8130">MRILRAHPYVHPPILRLTCISLHCCSLEPKQSQKRKKMAFASINSKGAPIAAIEEAFATEPLLKKRVYDAIGA</sequence>
<evidence type="ECO:0000313" key="2">
    <source>
        <dbReference type="Proteomes" id="UP000037696"/>
    </source>
</evidence>